<evidence type="ECO:0000313" key="2">
    <source>
        <dbReference type="Proteomes" id="UP000297429"/>
    </source>
</evidence>
<evidence type="ECO:0000313" key="1">
    <source>
        <dbReference type="EMBL" id="TFB31733.1"/>
    </source>
</evidence>
<keyword evidence="2" id="KW-1185">Reference proteome</keyword>
<comment type="caution">
    <text evidence="1">The sequence shown here is derived from an EMBL/GenBank/DDBJ whole genome shotgun (WGS) entry which is preliminary data.</text>
</comment>
<gene>
    <name evidence="1" type="ORF">E3V97_14215</name>
</gene>
<proteinExistence type="predicted"/>
<dbReference type="RefSeq" id="WP_121283061.1">
    <property type="nucleotide sequence ID" value="NZ_RCCK01000010.1"/>
</dbReference>
<reference evidence="1 2" key="1">
    <citation type="submission" date="2019-03" db="EMBL/GenBank/DDBJ databases">
        <authorList>
            <person name="He R.-H."/>
        </authorList>
    </citation>
    <scope>NUCLEOTIDE SEQUENCE [LARGE SCALE GENOMIC DNA]</scope>
    <source>
        <strain evidence="1 2">DSM 19624</strain>
    </source>
</reference>
<dbReference type="Proteomes" id="UP000297429">
    <property type="component" value="Unassembled WGS sequence"/>
</dbReference>
<dbReference type="EMBL" id="SOPX01000002">
    <property type="protein sequence ID" value="TFB31733.1"/>
    <property type="molecule type" value="Genomic_DNA"/>
</dbReference>
<sequence>MGEQIEQVCSFPITGEFALLNGLPVVFCLPLSPQLLQRLPLQVGEQLRIAFYDEALNQLVLHFHEFFS</sequence>
<organism evidence="1 2">
    <name type="scientific">Pedobacter alluvionis</name>
    <dbReference type="NCBI Taxonomy" id="475253"/>
    <lineage>
        <taxon>Bacteria</taxon>
        <taxon>Pseudomonadati</taxon>
        <taxon>Bacteroidota</taxon>
        <taxon>Sphingobacteriia</taxon>
        <taxon>Sphingobacteriales</taxon>
        <taxon>Sphingobacteriaceae</taxon>
        <taxon>Pedobacter</taxon>
    </lineage>
</organism>
<name>A0ABY2HTE8_9SPHI</name>
<protein>
    <submittedName>
        <fullName evidence="1">Uncharacterized protein</fullName>
    </submittedName>
</protein>
<accession>A0ABY2HTE8</accession>